<dbReference type="Proteomes" id="UP000324748">
    <property type="component" value="Unassembled WGS sequence"/>
</dbReference>
<dbReference type="OrthoDB" id="10449549at2759"/>
<comment type="caution">
    <text evidence="1">The sequence shown here is derived from an EMBL/GenBank/DDBJ whole genome shotgun (WGS) entry which is preliminary data.</text>
</comment>
<dbReference type="AlphaFoldDB" id="A0A5B0NFT6"/>
<protein>
    <submittedName>
        <fullName evidence="1">Uncharacterized protein</fullName>
    </submittedName>
</protein>
<dbReference type="EMBL" id="VSWC01000105">
    <property type="protein sequence ID" value="KAA1086679.1"/>
    <property type="molecule type" value="Genomic_DNA"/>
</dbReference>
<name>A0A5B0NFT6_PUCGR</name>
<gene>
    <name evidence="1" type="ORF">PGT21_008180</name>
</gene>
<accession>A0A5B0NFT6</accession>
<keyword evidence="2" id="KW-1185">Reference proteome</keyword>
<evidence type="ECO:0000313" key="2">
    <source>
        <dbReference type="Proteomes" id="UP000324748"/>
    </source>
</evidence>
<sequence>MQNIGRICSLQLDSLFEARAPSHPLSFTLLTDHLTVKLTRNLMDDLAKEIPLLFNSKWRELVHIINIPTFAASMADAAENQEARSQVDKMPVTIDKSQSDQQAVQASDDKITSQLLKVLLEPLQRSGGQLACVPRAATPCHRGCGSVPIMDWQCRSRAATNLPN</sequence>
<evidence type="ECO:0000313" key="1">
    <source>
        <dbReference type="EMBL" id="KAA1086679.1"/>
    </source>
</evidence>
<reference evidence="1 2" key="1">
    <citation type="submission" date="2019-05" db="EMBL/GenBank/DDBJ databases">
        <title>Emergence of the Ug99 lineage of the wheat stem rust pathogen through somatic hybridization.</title>
        <authorList>
            <person name="Li F."/>
            <person name="Upadhyaya N.M."/>
            <person name="Sperschneider J."/>
            <person name="Matny O."/>
            <person name="Nguyen-Phuc H."/>
            <person name="Mago R."/>
            <person name="Raley C."/>
            <person name="Miller M.E."/>
            <person name="Silverstein K.A.T."/>
            <person name="Henningsen E."/>
            <person name="Hirsch C.D."/>
            <person name="Visser B."/>
            <person name="Pretorius Z.A."/>
            <person name="Steffenson B.J."/>
            <person name="Schwessinger B."/>
            <person name="Dodds P.N."/>
            <person name="Figueroa M."/>
        </authorList>
    </citation>
    <scope>NUCLEOTIDE SEQUENCE [LARGE SCALE GENOMIC DNA]</scope>
    <source>
        <strain evidence="1">21-0</strain>
    </source>
</reference>
<organism evidence="1 2">
    <name type="scientific">Puccinia graminis f. sp. tritici</name>
    <dbReference type="NCBI Taxonomy" id="56615"/>
    <lineage>
        <taxon>Eukaryota</taxon>
        <taxon>Fungi</taxon>
        <taxon>Dikarya</taxon>
        <taxon>Basidiomycota</taxon>
        <taxon>Pucciniomycotina</taxon>
        <taxon>Pucciniomycetes</taxon>
        <taxon>Pucciniales</taxon>
        <taxon>Pucciniaceae</taxon>
        <taxon>Puccinia</taxon>
    </lineage>
</organism>
<proteinExistence type="predicted"/>